<keyword evidence="4" id="KW-0862">Zinc</keyword>
<evidence type="ECO:0000256" key="4">
    <source>
        <dbReference type="ARBA" id="ARBA00022833"/>
    </source>
</evidence>
<dbReference type="GO" id="GO:0009231">
    <property type="term" value="P:riboflavin biosynthetic process"/>
    <property type="evidence" value="ECO:0007669"/>
    <property type="project" value="TreeGrafter"/>
</dbReference>
<proteinExistence type="predicted"/>
<dbReference type="PANTHER" id="PTHR35005">
    <property type="entry name" value="3-DEHYDRO-SCYLLO-INOSOSE HYDROLASE"/>
    <property type="match status" value="1"/>
</dbReference>
<dbReference type="AlphaFoldDB" id="A0A644WPH4"/>
<keyword evidence="3 5" id="KW-0378">Hydrolase</keyword>
<sequence length="293" mass="33004">MKTSVLNLRILTLSFCIVLISATKMSAQNLTAAWEELTSAEFRYAVERSEGVCIVPMGVIEKHGQHLPLGTDVFTSRHTSLQAAGKEYAVVFPFYFAGQIYEAMHQPGTIAYSPDMLYKMLEETCMEISRNGFKKIIFVNGHGGNTYFLQYFCQTQLAKEREYSVYLFTPSVDADTQKTIASMRKSTTGGHADEGESATMLVVRPDLVKMERAGDESGADKNRLTLPNAYTAIWWYSKYPNHYAGDATGATEELGKVIIEQRIEQLSRVIKTVKEDKATMHLQKEFWRQTTGK</sequence>
<accession>A0A644WPH4</accession>
<dbReference type="SUPFAM" id="SSF102215">
    <property type="entry name" value="Creatininase"/>
    <property type="match status" value="1"/>
</dbReference>
<comment type="caution">
    <text evidence="5">The sequence shown here is derived from an EMBL/GenBank/DDBJ whole genome shotgun (WGS) entry which is preliminary data.</text>
</comment>
<dbReference type="EMBL" id="VSSQ01001158">
    <property type="protein sequence ID" value="MPM05710.1"/>
    <property type="molecule type" value="Genomic_DNA"/>
</dbReference>
<dbReference type="InterPro" id="IPR003785">
    <property type="entry name" value="Creatininase/forma_Hydrolase"/>
</dbReference>
<dbReference type="InterPro" id="IPR024087">
    <property type="entry name" value="Creatininase-like_sf"/>
</dbReference>
<dbReference type="GO" id="GO:0016811">
    <property type="term" value="F:hydrolase activity, acting on carbon-nitrogen (but not peptide) bonds, in linear amides"/>
    <property type="evidence" value="ECO:0007669"/>
    <property type="project" value="TreeGrafter"/>
</dbReference>
<dbReference type="EC" id="3.5.2.10" evidence="5"/>
<name>A0A644WPH4_9ZZZZ</name>
<reference evidence="5" key="1">
    <citation type="submission" date="2019-08" db="EMBL/GenBank/DDBJ databases">
        <authorList>
            <person name="Kucharzyk K."/>
            <person name="Murdoch R.W."/>
            <person name="Higgins S."/>
            <person name="Loffler F."/>
        </authorList>
    </citation>
    <scope>NUCLEOTIDE SEQUENCE</scope>
</reference>
<dbReference type="GO" id="GO:0047789">
    <property type="term" value="F:creatininase activity"/>
    <property type="evidence" value="ECO:0007669"/>
    <property type="project" value="UniProtKB-EC"/>
</dbReference>
<evidence type="ECO:0000313" key="5">
    <source>
        <dbReference type="EMBL" id="MPM05710.1"/>
    </source>
</evidence>
<comment type="cofactor">
    <cofactor evidence="1">
        <name>Zn(2+)</name>
        <dbReference type="ChEBI" id="CHEBI:29105"/>
    </cofactor>
</comment>
<dbReference type="Pfam" id="PF02633">
    <property type="entry name" value="Creatininase"/>
    <property type="match status" value="1"/>
</dbReference>
<keyword evidence="2" id="KW-0479">Metal-binding</keyword>
<gene>
    <name evidence="5" type="primary">crnA_8</name>
    <name evidence="5" type="ORF">SDC9_52001</name>
</gene>
<protein>
    <submittedName>
        <fullName evidence="5">Creatinine amidohydrolase</fullName>
        <ecNumber evidence="5">3.5.2.10</ecNumber>
    </submittedName>
</protein>
<dbReference type="PANTHER" id="PTHR35005:SF1">
    <property type="entry name" value="2-AMINO-5-FORMYLAMINO-6-RIBOSYLAMINOPYRIMIDIN-4(3H)-ONE 5'-MONOPHOSPHATE DEFORMYLASE"/>
    <property type="match status" value="1"/>
</dbReference>
<dbReference type="Gene3D" id="3.40.50.10310">
    <property type="entry name" value="Creatininase"/>
    <property type="match status" value="1"/>
</dbReference>
<evidence type="ECO:0000256" key="2">
    <source>
        <dbReference type="ARBA" id="ARBA00022723"/>
    </source>
</evidence>
<dbReference type="GO" id="GO:0046872">
    <property type="term" value="F:metal ion binding"/>
    <property type="evidence" value="ECO:0007669"/>
    <property type="project" value="UniProtKB-KW"/>
</dbReference>
<organism evidence="5">
    <name type="scientific">bioreactor metagenome</name>
    <dbReference type="NCBI Taxonomy" id="1076179"/>
    <lineage>
        <taxon>unclassified sequences</taxon>
        <taxon>metagenomes</taxon>
        <taxon>ecological metagenomes</taxon>
    </lineage>
</organism>
<evidence type="ECO:0000256" key="3">
    <source>
        <dbReference type="ARBA" id="ARBA00022801"/>
    </source>
</evidence>
<evidence type="ECO:0000256" key="1">
    <source>
        <dbReference type="ARBA" id="ARBA00001947"/>
    </source>
</evidence>